<keyword evidence="1" id="KW-0472">Membrane</keyword>
<keyword evidence="1" id="KW-0812">Transmembrane</keyword>
<organism evidence="2 3">
    <name type="scientific">Colletotrichum paranaense</name>
    <dbReference type="NCBI Taxonomy" id="1914294"/>
    <lineage>
        <taxon>Eukaryota</taxon>
        <taxon>Fungi</taxon>
        <taxon>Dikarya</taxon>
        <taxon>Ascomycota</taxon>
        <taxon>Pezizomycotina</taxon>
        <taxon>Sordariomycetes</taxon>
        <taxon>Hypocreomycetidae</taxon>
        <taxon>Glomerellales</taxon>
        <taxon>Glomerellaceae</taxon>
        <taxon>Colletotrichum</taxon>
        <taxon>Colletotrichum acutatum species complex</taxon>
    </lineage>
</organism>
<sequence>MMGKIDTGGRCVRSSGGGRGGCWGDLSGLCFYAMFPGLCVYAACFLLRWRNTADTDIAASPQTSLLASCSATCRVQSNAVEIWLSARHAIRGRDVGTLRRFEVEECWKGAWSCLGWCIVWGWVCVRGGWAGCAVFLRRRSGSKEGNCKQVDGATSHFLPG</sequence>
<protein>
    <submittedName>
        <fullName evidence="2">Uncharacterized protein</fullName>
    </submittedName>
</protein>
<evidence type="ECO:0000256" key="1">
    <source>
        <dbReference type="SAM" id="Phobius"/>
    </source>
</evidence>
<feature type="transmembrane region" description="Helical" evidence="1">
    <location>
        <begin position="26"/>
        <end position="47"/>
    </location>
</feature>
<evidence type="ECO:0000313" key="2">
    <source>
        <dbReference type="EMBL" id="KAK1544390.1"/>
    </source>
</evidence>
<keyword evidence="1" id="KW-1133">Transmembrane helix</keyword>
<reference evidence="2 3" key="1">
    <citation type="submission" date="2016-10" db="EMBL/GenBank/DDBJ databases">
        <title>The genome sequence of Colletotrichum fioriniae PJ7.</title>
        <authorList>
            <person name="Baroncelli R."/>
        </authorList>
    </citation>
    <scope>NUCLEOTIDE SEQUENCE [LARGE SCALE GENOMIC DNA]</scope>
    <source>
        <strain evidence="2 3">IMI 384185</strain>
    </source>
</reference>
<comment type="caution">
    <text evidence="2">The sequence shown here is derived from an EMBL/GenBank/DDBJ whole genome shotgun (WGS) entry which is preliminary data.</text>
</comment>
<evidence type="ECO:0000313" key="3">
    <source>
        <dbReference type="Proteomes" id="UP001241169"/>
    </source>
</evidence>
<proteinExistence type="predicted"/>
<keyword evidence="3" id="KW-1185">Reference proteome</keyword>
<dbReference type="EMBL" id="MOPA01000002">
    <property type="protein sequence ID" value="KAK1544390.1"/>
    <property type="molecule type" value="Genomic_DNA"/>
</dbReference>
<name>A0ABQ9SXZ0_9PEZI</name>
<gene>
    <name evidence="2" type="ORF">CPAR01_01892</name>
</gene>
<accession>A0ABQ9SXZ0</accession>
<dbReference type="RefSeq" id="XP_060353508.1">
    <property type="nucleotide sequence ID" value="XM_060486180.1"/>
</dbReference>
<dbReference type="Proteomes" id="UP001241169">
    <property type="component" value="Unassembled WGS sequence"/>
</dbReference>
<dbReference type="GeneID" id="85370079"/>